<evidence type="ECO:0000313" key="2">
    <source>
        <dbReference type="Proteomes" id="UP000198866"/>
    </source>
</evidence>
<proteinExistence type="predicted"/>
<protein>
    <recommendedName>
        <fullName evidence="3">GDSL-like Lipase/Acylhydrolase family protein</fullName>
    </recommendedName>
</protein>
<reference evidence="2" key="1">
    <citation type="submission" date="2016-10" db="EMBL/GenBank/DDBJ databases">
        <authorList>
            <person name="Varghese N."/>
            <person name="Submissions S."/>
        </authorList>
    </citation>
    <scope>NUCLEOTIDE SEQUENCE [LARGE SCALE GENOMIC DNA]</scope>
    <source>
        <strain evidence="2">LMG 26031</strain>
    </source>
</reference>
<organism evidence="1 2">
    <name type="scientific">Paraburkholderia diazotrophica</name>
    <dbReference type="NCBI Taxonomy" id="667676"/>
    <lineage>
        <taxon>Bacteria</taxon>
        <taxon>Pseudomonadati</taxon>
        <taxon>Pseudomonadota</taxon>
        <taxon>Betaproteobacteria</taxon>
        <taxon>Burkholderiales</taxon>
        <taxon>Burkholderiaceae</taxon>
        <taxon>Paraburkholderia</taxon>
    </lineage>
</organism>
<dbReference type="RefSeq" id="WP_245763425.1">
    <property type="nucleotide sequence ID" value="NZ_FNYE01000031.1"/>
</dbReference>
<name>A0A1H7DMC8_9BURK</name>
<dbReference type="AlphaFoldDB" id="A0A1H7DMC8"/>
<evidence type="ECO:0000313" key="1">
    <source>
        <dbReference type="EMBL" id="SEK02534.1"/>
    </source>
</evidence>
<dbReference type="SUPFAM" id="SSF52266">
    <property type="entry name" value="SGNH hydrolase"/>
    <property type="match status" value="1"/>
</dbReference>
<dbReference type="Proteomes" id="UP000198866">
    <property type="component" value="Unassembled WGS sequence"/>
</dbReference>
<dbReference type="EMBL" id="FNYE01000031">
    <property type="protein sequence ID" value="SEK02534.1"/>
    <property type="molecule type" value="Genomic_DNA"/>
</dbReference>
<evidence type="ECO:0008006" key="3">
    <source>
        <dbReference type="Google" id="ProtNLM"/>
    </source>
</evidence>
<keyword evidence="2" id="KW-1185">Reference proteome</keyword>
<dbReference type="STRING" id="667676.SAMN05192539_103179"/>
<sequence length="290" mass="31778">MSNIQIVPASQVDSEMAPDFSSPKYRMLAQGDSWFSINGLNLFRASSLLPHLDFGASTIAVNCADPGDTLAHMVDWRRDPWFASYLCGPRERPWDAMLLSAGGNDLIDALGVGPTDPHGTPHPPSDRLLLTPAERAQLPAGSYLSEDGWSIFAAHLQAQFVALDSMRAASKNNRDVPIITHTYDYPMPRDVGAGLHFGPWLFPALVSYQVPATDWQSLAKVLLDRLFGLVSSMPLKNFHVVKTLGTLQPADVNPQIKSADWLNEIHPTSAGYAQIAARFCDEVATQRMLP</sequence>
<gene>
    <name evidence="1" type="ORF">SAMN05192539_103179</name>
</gene>
<accession>A0A1H7DMC8</accession>